<reference evidence="1" key="1">
    <citation type="submission" date="2020-08" db="EMBL/GenBank/DDBJ databases">
        <title>Multicomponent nature underlies the extraordinary mechanical properties of spider dragline silk.</title>
        <authorList>
            <person name="Kono N."/>
            <person name="Nakamura H."/>
            <person name="Mori M."/>
            <person name="Yoshida Y."/>
            <person name="Ohtoshi R."/>
            <person name="Malay A.D."/>
            <person name="Moran D.A.P."/>
            <person name="Tomita M."/>
            <person name="Numata K."/>
            <person name="Arakawa K."/>
        </authorList>
    </citation>
    <scope>NUCLEOTIDE SEQUENCE</scope>
</reference>
<dbReference type="SUPFAM" id="SSF56672">
    <property type="entry name" value="DNA/RNA polymerases"/>
    <property type="match status" value="1"/>
</dbReference>
<dbReference type="Gene3D" id="3.30.70.270">
    <property type="match status" value="1"/>
</dbReference>
<dbReference type="GO" id="GO:0071897">
    <property type="term" value="P:DNA biosynthetic process"/>
    <property type="evidence" value="ECO:0007669"/>
    <property type="project" value="UniProtKB-ARBA"/>
</dbReference>
<dbReference type="AlphaFoldDB" id="A0A8X6RQD6"/>
<organism evidence="1 2">
    <name type="scientific">Trichonephila clavipes</name>
    <name type="common">Golden silk orbweaver</name>
    <name type="synonym">Nephila clavipes</name>
    <dbReference type="NCBI Taxonomy" id="2585209"/>
    <lineage>
        <taxon>Eukaryota</taxon>
        <taxon>Metazoa</taxon>
        <taxon>Ecdysozoa</taxon>
        <taxon>Arthropoda</taxon>
        <taxon>Chelicerata</taxon>
        <taxon>Arachnida</taxon>
        <taxon>Araneae</taxon>
        <taxon>Araneomorphae</taxon>
        <taxon>Entelegynae</taxon>
        <taxon>Araneoidea</taxon>
        <taxon>Nephilidae</taxon>
        <taxon>Trichonephila</taxon>
    </lineage>
</organism>
<proteinExistence type="predicted"/>
<keyword evidence="2" id="KW-1185">Reference proteome</keyword>
<accession>A0A8X6RQD6</accession>
<dbReference type="InterPro" id="IPR043502">
    <property type="entry name" value="DNA/RNA_pol_sf"/>
</dbReference>
<evidence type="ECO:0000313" key="1">
    <source>
        <dbReference type="EMBL" id="GFX98615.1"/>
    </source>
</evidence>
<dbReference type="EMBL" id="BMAU01021203">
    <property type="protein sequence ID" value="GFX98615.1"/>
    <property type="molecule type" value="Genomic_DNA"/>
</dbReference>
<protein>
    <submittedName>
        <fullName evidence="1">Uncharacterized protein</fullName>
    </submittedName>
</protein>
<sequence>MTKKRKLPSPRDKDCDNSRLCLSACAMHLQHSSALWKQSSEDFVRGLLRSFEEHLKNIRRVLQKPKEANLKLSPSMCHLFWREVTYLGHFISSKGDSDKISAVKDWNCRLMFITSGVSWNYARITENSSKISQKSADHSIS</sequence>
<comment type="caution">
    <text evidence="1">The sequence shown here is derived from an EMBL/GenBank/DDBJ whole genome shotgun (WGS) entry which is preliminary data.</text>
</comment>
<dbReference type="InterPro" id="IPR043128">
    <property type="entry name" value="Rev_trsase/Diguanyl_cyclase"/>
</dbReference>
<dbReference type="Proteomes" id="UP000887159">
    <property type="component" value="Unassembled WGS sequence"/>
</dbReference>
<gene>
    <name evidence="1" type="ORF">TNCV_1501931</name>
</gene>
<name>A0A8X6RQD6_TRICX</name>
<evidence type="ECO:0000313" key="2">
    <source>
        <dbReference type="Proteomes" id="UP000887159"/>
    </source>
</evidence>